<evidence type="ECO:0000313" key="2">
    <source>
        <dbReference type="EMBL" id="RDY24594.1"/>
    </source>
</evidence>
<comment type="caution">
    <text evidence="2">The sequence shown here is derived from an EMBL/GenBank/DDBJ whole genome shotgun (WGS) entry which is preliminary data.</text>
</comment>
<feature type="coiled-coil region" evidence="1">
    <location>
        <begin position="17"/>
        <end position="44"/>
    </location>
</feature>
<proteinExistence type="predicted"/>
<accession>A0A371IVT5</accession>
<dbReference type="EMBL" id="NOJZ02000002">
    <property type="protein sequence ID" value="RDY24594.1"/>
    <property type="molecule type" value="Genomic_DNA"/>
</dbReference>
<dbReference type="RefSeq" id="WP_095405980.1">
    <property type="nucleotide sequence ID" value="NZ_NOJZ02000002.1"/>
</dbReference>
<sequence>MEPIKIKLEDFKLENFINYYEDNIEELISEYNEQRKEINLVDKDYMDVISSDEEYENLKDANDYKEVLLDEEYALHFIIGKTYEGQEKIELLDGMKYNLKHYLDDLYEDNDTIKDIGDLNLDLDHFIGLLFDYDNNELSISVTNYEHGCEVSKPRMEEIEETGDVEDKIKELLERFMI</sequence>
<dbReference type="Proteomes" id="UP000243494">
    <property type="component" value="Unassembled WGS sequence"/>
</dbReference>
<dbReference type="AlphaFoldDB" id="A0A371IVT5"/>
<name>A0A371IVT5_9FIRM</name>
<dbReference type="OrthoDB" id="1749384at2"/>
<keyword evidence="3" id="KW-1185">Reference proteome</keyword>
<evidence type="ECO:0000313" key="3">
    <source>
        <dbReference type="Proteomes" id="UP000243494"/>
    </source>
</evidence>
<evidence type="ECO:0000256" key="1">
    <source>
        <dbReference type="SAM" id="Coils"/>
    </source>
</evidence>
<reference evidence="2 3" key="1">
    <citation type="journal article" date="2017" name="Genome Announc.">
        <title>Draft Genome Sequence of Romboutsia maritimum sp. nov. Strain CCRI-22766(T), Isolated from Coastal Estuarine Mud.</title>
        <authorList>
            <person name="Maheux A.F."/>
            <person name="Boudreau D.K."/>
            <person name="Berube E."/>
            <person name="Boissinot M."/>
            <person name="Raymond F."/>
            <person name="Brodeur S."/>
            <person name="Corbeil J."/>
            <person name="Brightwell G."/>
            <person name="Broda D."/>
            <person name="Omar R.F."/>
            <person name="Bergeron M.G."/>
        </authorList>
    </citation>
    <scope>NUCLEOTIDE SEQUENCE [LARGE SCALE GENOMIC DNA]</scope>
    <source>
        <strain evidence="2 3">CCRI-22766</strain>
    </source>
</reference>
<protein>
    <submittedName>
        <fullName evidence="2">Uncharacterized protein</fullName>
    </submittedName>
</protein>
<organism evidence="2 3">
    <name type="scientific">Romboutsia maritimum</name>
    <dbReference type="NCBI Taxonomy" id="2020948"/>
    <lineage>
        <taxon>Bacteria</taxon>
        <taxon>Bacillati</taxon>
        <taxon>Bacillota</taxon>
        <taxon>Clostridia</taxon>
        <taxon>Peptostreptococcales</taxon>
        <taxon>Peptostreptococcaceae</taxon>
        <taxon>Romboutsia</taxon>
    </lineage>
</organism>
<keyword evidence="1" id="KW-0175">Coiled coil</keyword>
<gene>
    <name evidence="2" type="ORF">CHF27_002840</name>
</gene>